<sequence>MDPFLSLPSELRVQILTQLQTSSLHQMIRASPAMLHEYTQSKSYIAGVFISQDFDDELMQDAMAVLTFPNLDTPDYPDEAVGRHLALWASKQFSNPLETHNKEAIEDLDRLRIRLRIFIGDYVAKAIARVPFRQYRHLPSLSPTEAGIFDVDRLSDSERRRFFQAFLRYELLCKIYSQTCILGMYWPWNWKKLWEVRDIRVGPHWEVEALLCVHNYLESLYGAMIIRCNDAKAREKRYPFPRQRDGYDTYWTPEYSACLSKSEARAASTLAHHGLDLVSSILGVANTGIGGCRRLGSWFKAFTIEVHSCFIDPLPNTNLGTSTHETPGLYKKLLSYSLLDFFMSSELYRQRAWAFFDDDRFMPNRATWELFSGPAWQEDLRNNGLYDHFKGQAETLDDNNDYYSERTKGHGKRIVRVPRRFFARQVEGELAVFWRGSISHSCTYMHSGLSVYAGPLGGLES</sequence>
<evidence type="ECO:0000313" key="2">
    <source>
        <dbReference type="Proteomes" id="UP000736672"/>
    </source>
</evidence>
<name>A0A9P9REG1_FUSSL</name>
<organism evidence="1 2">
    <name type="scientific">Fusarium solani</name>
    <name type="common">Filamentous fungus</name>
    <dbReference type="NCBI Taxonomy" id="169388"/>
    <lineage>
        <taxon>Eukaryota</taxon>
        <taxon>Fungi</taxon>
        <taxon>Dikarya</taxon>
        <taxon>Ascomycota</taxon>
        <taxon>Pezizomycotina</taxon>
        <taxon>Sordariomycetes</taxon>
        <taxon>Hypocreomycetidae</taxon>
        <taxon>Hypocreales</taxon>
        <taxon>Nectriaceae</taxon>
        <taxon>Fusarium</taxon>
        <taxon>Fusarium solani species complex</taxon>
    </lineage>
</organism>
<dbReference type="OrthoDB" id="4636359at2759"/>
<proteinExistence type="predicted"/>
<gene>
    <name evidence="1" type="ORF">B0J15DRAFT_556999</name>
</gene>
<accession>A0A9P9REG1</accession>
<dbReference type="Proteomes" id="UP000736672">
    <property type="component" value="Unassembled WGS sequence"/>
</dbReference>
<dbReference type="AlphaFoldDB" id="A0A9P9REG1"/>
<evidence type="ECO:0008006" key="3">
    <source>
        <dbReference type="Google" id="ProtNLM"/>
    </source>
</evidence>
<keyword evidence="2" id="KW-1185">Reference proteome</keyword>
<reference evidence="1" key="1">
    <citation type="journal article" date="2021" name="Nat. Commun.">
        <title>Genetic determinants of endophytism in the Arabidopsis root mycobiome.</title>
        <authorList>
            <person name="Mesny F."/>
            <person name="Miyauchi S."/>
            <person name="Thiergart T."/>
            <person name="Pickel B."/>
            <person name="Atanasova L."/>
            <person name="Karlsson M."/>
            <person name="Huettel B."/>
            <person name="Barry K.W."/>
            <person name="Haridas S."/>
            <person name="Chen C."/>
            <person name="Bauer D."/>
            <person name="Andreopoulos W."/>
            <person name="Pangilinan J."/>
            <person name="LaButti K."/>
            <person name="Riley R."/>
            <person name="Lipzen A."/>
            <person name="Clum A."/>
            <person name="Drula E."/>
            <person name="Henrissat B."/>
            <person name="Kohler A."/>
            <person name="Grigoriev I.V."/>
            <person name="Martin F.M."/>
            <person name="Hacquard S."/>
        </authorList>
    </citation>
    <scope>NUCLEOTIDE SEQUENCE</scope>
    <source>
        <strain evidence="1">FSSC 5 MPI-SDFR-AT-0091</strain>
    </source>
</reference>
<evidence type="ECO:0000313" key="1">
    <source>
        <dbReference type="EMBL" id="KAH7275065.1"/>
    </source>
</evidence>
<comment type="caution">
    <text evidence="1">The sequence shown here is derived from an EMBL/GenBank/DDBJ whole genome shotgun (WGS) entry which is preliminary data.</text>
</comment>
<protein>
    <recommendedName>
        <fullName evidence="3">F-box domain-containing protein</fullName>
    </recommendedName>
</protein>
<dbReference type="EMBL" id="JAGTJS010000001">
    <property type="protein sequence ID" value="KAH7275065.1"/>
    <property type="molecule type" value="Genomic_DNA"/>
</dbReference>